<feature type="region of interest" description="Disordered" evidence="1">
    <location>
        <begin position="69"/>
        <end position="103"/>
    </location>
</feature>
<organism evidence="2 3">
    <name type="scientific">Pseudolycoriella hygida</name>
    <dbReference type="NCBI Taxonomy" id="35572"/>
    <lineage>
        <taxon>Eukaryota</taxon>
        <taxon>Metazoa</taxon>
        <taxon>Ecdysozoa</taxon>
        <taxon>Arthropoda</taxon>
        <taxon>Hexapoda</taxon>
        <taxon>Insecta</taxon>
        <taxon>Pterygota</taxon>
        <taxon>Neoptera</taxon>
        <taxon>Endopterygota</taxon>
        <taxon>Diptera</taxon>
        <taxon>Nematocera</taxon>
        <taxon>Sciaroidea</taxon>
        <taxon>Sciaridae</taxon>
        <taxon>Pseudolycoriella</taxon>
    </lineage>
</organism>
<feature type="compositionally biased region" description="Polar residues" evidence="1">
    <location>
        <begin position="258"/>
        <end position="280"/>
    </location>
</feature>
<protein>
    <submittedName>
        <fullName evidence="2">Uncharacterized protein</fullName>
    </submittedName>
</protein>
<dbReference type="Proteomes" id="UP001151699">
    <property type="component" value="Chromosome A"/>
</dbReference>
<sequence>MNLNTLAISSNLYFLRRSRSGTPSSYPGTPPQSLHSSDLIGNSQNSSSTNSRRYTQMIQCLAAKYKNKNQNELSHSRNALFDTRNTGMNTKESPSPPDSKRLQPTLQSVCTTESIQVPAQNSLISAIFPTGVAFPQPVFSPLIDMSSTQALLTLARAAKEAEIQNLLKGPTKRPHISTTSPSSINQIATTTTLSNSRFPLQPFSISNLSQPNSSHISPKSPASNMHSLGNEQATLATSPLDLSAAPTMGKRMKMDALSPNQSIGSPTHQRSQRKCQSQSDEINSWNVGQVCEFVGSIDICAEYVEKRFEPQRAFGRIYGRKKVQKRGRICKDNW</sequence>
<evidence type="ECO:0000313" key="3">
    <source>
        <dbReference type="Proteomes" id="UP001151699"/>
    </source>
</evidence>
<evidence type="ECO:0000313" key="2">
    <source>
        <dbReference type="EMBL" id="KAJ6648776.1"/>
    </source>
</evidence>
<reference evidence="2" key="1">
    <citation type="submission" date="2022-07" db="EMBL/GenBank/DDBJ databases">
        <authorList>
            <person name="Trinca V."/>
            <person name="Uliana J.V.C."/>
            <person name="Torres T.T."/>
            <person name="Ward R.J."/>
            <person name="Monesi N."/>
        </authorList>
    </citation>
    <scope>NUCLEOTIDE SEQUENCE</scope>
    <source>
        <strain evidence="2">HSMRA1968</strain>
        <tissue evidence="2">Whole embryos</tissue>
    </source>
</reference>
<feature type="compositionally biased region" description="Low complexity" evidence="1">
    <location>
        <begin position="42"/>
        <end position="51"/>
    </location>
</feature>
<feature type="region of interest" description="Disordered" evidence="1">
    <location>
        <begin position="207"/>
        <end position="227"/>
    </location>
</feature>
<proteinExistence type="predicted"/>
<dbReference type="EMBL" id="WJQU01000001">
    <property type="protein sequence ID" value="KAJ6648776.1"/>
    <property type="molecule type" value="Genomic_DNA"/>
</dbReference>
<dbReference type="AlphaFoldDB" id="A0A9Q0NEB6"/>
<feature type="region of interest" description="Disordered" evidence="1">
    <location>
        <begin position="256"/>
        <end position="280"/>
    </location>
</feature>
<gene>
    <name evidence="2" type="ORF">Bhyg_04007</name>
</gene>
<dbReference type="OrthoDB" id="6433810at2759"/>
<name>A0A9Q0NEB6_9DIPT</name>
<accession>A0A9Q0NEB6</accession>
<keyword evidence="3" id="KW-1185">Reference proteome</keyword>
<feature type="compositionally biased region" description="Polar residues" evidence="1">
    <location>
        <begin position="32"/>
        <end position="41"/>
    </location>
</feature>
<comment type="caution">
    <text evidence="2">The sequence shown here is derived from an EMBL/GenBank/DDBJ whole genome shotgun (WGS) entry which is preliminary data.</text>
</comment>
<evidence type="ECO:0000256" key="1">
    <source>
        <dbReference type="SAM" id="MobiDB-lite"/>
    </source>
</evidence>
<feature type="region of interest" description="Disordered" evidence="1">
    <location>
        <begin position="20"/>
        <end position="52"/>
    </location>
</feature>
<feature type="compositionally biased region" description="Polar residues" evidence="1">
    <location>
        <begin position="69"/>
        <end position="93"/>
    </location>
</feature>